<evidence type="ECO:0000313" key="3">
    <source>
        <dbReference type="Proteomes" id="UP000193380"/>
    </source>
</evidence>
<feature type="chain" id="PRO_5036461119" evidence="1">
    <location>
        <begin position="17"/>
        <end position="85"/>
    </location>
</feature>
<keyword evidence="1" id="KW-0732">Signal</keyword>
<protein>
    <submittedName>
        <fullName evidence="2">Uncharacterized protein</fullName>
    </submittedName>
</protein>
<sequence length="85" mass="9490">MRSACLSLLLVTACWSLPFRQSGFLDFMMEDEAGSGLPEVPIEPSVDIPTMPEGPKCPFRCQCHLRVVQCSDLAHEAFISYILQE</sequence>
<dbReference type="AlphaFoldDB" id="A0A060XPG7"/>
<gene>
    <name evidence="2" type="ORF">GSONMT00050579001</name>
</gene>
<reference evidence="2" key="2">
    <citation type="submission" date="2014-03" db="EMBL/GenBank/DDBJ databases">
        <authorList>
            <person name="Genoscope - CEA"/>
        </authorList>
    </citation>
    <scope>NUCLEOTIDE SEQUENCE</scope>
</reference>
<proteinExistence type="predicted"/>
<organism evidence="2 3">
    <name type="scientific">Oncorhynchus mykiss</name>
    <name type="common">Rainbow trout</name>
    <name type="synonym">Salmo gairdneri</name>
    <dbReference type="NCBI Taxonomy" id="8022"/>
    <lineage>
        <taxon>Eukaryota</taxon>
        <taxon>Metazoa</taxon>
        <taxon>Chordata</taxon>
        <taxon>Craniata</taxon>
        <taxon>Vertebrata</taxon>
        <taxon>Euteleostomi</taxon>
        <taxon>Actinopterygii</taxon>
        <taxon>Neopterygii</taxon>
        <taxon>Teleostei</taxon>
        <taxon>Protacanthopterygii</taxon>
        <taxon>Salmoniformes</taxon>
        <taxon>Salmonidae</taxon>
        <taxon>Salmoninae</taxon>
        <taxon>Oncorhynchus</taxon>
    </lineage>
</organism>
<reference evidence="2" key="1">
    <citation type="journal article" date="2014" name="Nat. Commun.">
        <title>The rainbow trout genome provides novel insights into evolution after whole-genome duplication in vertebrates.</title>
        <authorList>
            <person name="Berthelot C."/>
            <person name="Brunet F."/>
            <person name="Chalopin D."/>
            <person name="Juanchich A."/>
            <person name="Bernard M."/>
            <person name="Noel B."/>
            <person name="Bento P."/>
            <person name="Da Silva C."/>
            <person name="Labadie K."/>
            <person name="Alberti A."/>
            <person name="Aury J.M."/>
            <person name="Louis A."/>
            <person name="Dehais P."/>
            <person name="Bardou P."/>
            <person name="Montfort J."/>
            <person name="Klopp C."/>
            <person name="Cabau C."/>
            <person name="Gaspin C."/>
            <person name="Thorgaard G.H."/>
            <person name="Boussaha M."/>
            <person name="Quillet E."/>
            <person name="Guyomard R."/>
            <person name="Galiana D."/>
            <person name="Bobe J."/>
            <person name="Volff J.N."/>
            <person name="Genet C."/>
            <person name="Wincker P."/>
            <person name="Jaillon O."/>
            <person name="Roest Crollius H."/>
            <person name="Guiguen Y."/>
        </authorList>
    </citation>
    <scope>NUCLEOTIDE SEQUENCE [LARGE SCALE GENOMIC DNA]</scope>
</reference>
<dbReference type="STRING" id="8022.A0A060XPG7"/>
<name>A0A060XPG7_ONCMY</name>
<dbReference type="EMBL" id="FR905745">
    <property type="protein sequence ID" value="CDQ81361.1"/>
    <property type="molecule type" value="Genomic_DNA"/>
</dbReference>
<feature type="signal peptide" evidence="1">
    <location>
        <begin position="1"/>
        <end position="16"/>
    </location>
</feature>
<evidence type="ECO:0000313" key="2">
    <source>
        <dbReference type="EMBL" id="CDQ81361.1"/>
    </source>
</evidence>
<evidence type="ECO:0000256" key="1">
    <source>
        <dbReference type="SAM" id="SignalP"/>
    </source>
</evidence>
<accession>A0A060XPG7</accession>
<dbReference type="PaxDb" id="8022-A0A060XPG7"/>
<dbReference type="Proteomes" id="UP000193380">
    <property type="component" value="Unassembled WGS sequence"/>
</dbReference>